<dbReference type="SUPFAM" id="SSF161098">
    <property type="entry name" value="MetI-like"/>
    <property type="match status" value="1"/>
</dbReference>
<keyword evidence="9 11" id="KW-0472">Membrane</keyword>
<dbReference type="NCBIfam" id="NF045470">
    <property type="entry name" value="Opp2B"/>
    <property type="match status" value="1"/>
</dbReference>
<dbReference type="Pfam" id="PF00528">
    <property type="entry name" value="BPD_transp_1"/>
    <property type="match status" value="1"/>
</dbReference>
<dbReference type="CDD" id="cd06261">
    <property type="entry name" value="TM_PBP2"/>
    <property type="match status" value="1"/>
</dbReference>
<accession>A0A2X3K562</accession>
<evidence type="ECO:0000256" key="9">
    <source>
        <dbReference type="ARBA" id="ARBA00023136"/>
    </source>
</evidence>
<dbReference type="InterPro" id="IPR035906">
    <property type="entry name" value="MetI-like_sf"/>
</dbReference>
<sequence length="340" mass="37116">MSGYILRRLGQAVPVLLGVTFVVFLLMYLTPGDPVQLFMGQAGIVSQEEIERVRHEFGLDRPFVEQYGLFLGGILRGNLGQSIIYRRPVATLIGERLPATIELTLFASLIALLVAIPAGVVAAVRRNTWLDAIGTTVSLLGVSLPGFWLGLILIFVFSVMLKVLPVAGRASYGTGLHWQTGFLLLDAMLQGNWPAFVDILRHLVMPALALSAGMMAMTMRLTRSSLLETIHQDYVRTAQAKGLPQRWVILRHALRNALLPVVTAITLNVGALLGGNMVVETVFSWPGLGRLVVEAVESRDYPLIRGCVLVYAVTYVFLNLIADLSYARLDPRVAAGGGKR</sequence>
<evidence type="ECO:0000256" key="8">
    <source>
        <dbReference type="ARBA" id="ARBA00023112"/>
    </source>
</evidence>
<dbReference type="GO" id="GO:0005886">
    <property type="term" value="C:plasma membrane"/>
    <property type="evidence" value="ECO:0007669"/>
    <property type="project" value="UniProtKB-SubCell"/>
</dbReference>
<dbReference type="InterPro" id="IPR050045">
    <property type="entry name" value="Opp2B"/>
</dbReference>
<dbReference type="KEGG" id="bana:BARAN1_0382"/>
<dbReference type="Gene3D" id="1.10.3720.10">
    <property type="entry name" value="MetI-like"/>
    <property type="match status" value="1"/>
</dbReference>
<feature type="domain" description="ABC transmembrane type-1" evidence="12">
    <location>
        <begin position="97"/>
        <end position="322"/>
    </location>
</feature>
<keyword evidence="5 11" id="KW-0812">Transmembrane</keyword>
<feature type="transmembrane region" description="Helical" evidence="11">
    <location>
        <begin position="257"/>
        <end position="283"/>
    </location>
</feature>
<feature type="transmembrane region" description="Helical" evidence="11">
    <location>
        <begin position="303"/>
        <end position="322"/>
    </location>
</feature>
<organism evidence="13 14">
    <name type="scientific">Candidatus Bipolaricaulis anaerobius</name>
    <dbReference type="NCBI Taxonomy" id="2026885"/>
    <lineage>
        <taxon>Bacteria</taxon>
        <taxon>Candidatus Bipolaricaulota</taxon>
        <taxon>Candidatus Bipolaricaulia</taxon>
        <taxon>Candidatus Bipolaricaulales</taxon>
        <taxon>Candidatus Bipolaricaulaceae</taxon>
        <taxon>Candidatus Bipolaricaulis</taxon>
    </lineage>
</organism>
<dbReference type="OrthoDB" id="9806409at2"/>
<feature type="transmembrane region" description="Helical" evidence="11">
    <location>
        <begin position="12"/>
        <end position="30"/>
    </location>
</feature>
<feature type="transmembrane region" description="Helical" evidence="11">
    <location>
        <begin position="105"/>
        <end position="124"/>
    </location>
</feature>
<dbReference type="RefSeq" id="WP_122030630.1">
    <property type="nucleotide sequence ID" value="NZ_LS483254.1"/>
</dbReference>
<dbReference type="PROSITE" id="PS50928">
    <property type="entry name" value="ABC_TM1"/>
    <property type="match status" value="1"/>
</dbReference>
<evidence type="ECO:0000256" key="6">
    <source>
        <dbReference type="ARBA" id="ARBA00022989"/>
    </source>
</evidence>
<dbReference type="InterPro" id="IPR045621">
    <property type="entry name" value="BPD_transp_1_N"/>
</dbReference>
<feature type="transmembrane region" description="Helical" evidence="11">
    <location>
        <begin position="136"/>
        <end position="161"/>
    </location>
</feature>
<keyword evidence="4" id="KW-0533">Nickel</keyword>
<name>A0A2X3K562_9BACT</name>
<gene>
    <name evidence="13" type="primary">dppB</name>
    <name evidence="13" type="ORF">BARAN1_0382</name>
</gene>
<dbReference type="Proteomes" id="UP000249818">
    <property type="component" value="Chromosome BARAN1"/>
</dbReference>
<evidence type="ECO:0000256" key="4">
    <source>
        <dbReference type="ARBA" id="ARBA00022596"/>
    </source>
</evidence>
<comment type="subcellular location">
    <subcellularLocation>
        <location evidence="1 11">Cell membrane</location>
        <topology evidence="1 11">Multi-pass membrane protein</topology>
    </subcellularLocation>
</comment>
<evidence type="ECO:0000259" key="12">
    <source>
        <dbReference type="PROSITE" id="PS50928"/>
    </source>
</evidence>
<evidence type="ECO:0000256" key="3">
    <source>
        <dbReference type="ARBA" id="ARBA00022475"/>
    </source>
</evidence>
<dbReference type="EMBL" id="LS483254">
    <property type="protein sequence ID" value="SQD92407.1"/>
    <property type="molecule type" value="Genomic_DNA"/>
</dbReference>
<evidence type="ECO:0000256" key="2">
    <source>
        <dbReference type="ARBA" id="ARBA00022448"/>
    </source>
</evidence>
<dbReference type="AlphaFoldDB" id="A0A2X3K562"/>
<evidence type="ECO:0000256" key="5">
    <source>
        <dbReference type="ARBA" id="ARBA00022692"/>
    </source>
</evidence>
<proteinExistence type="inferred from homology"/>
<reference evidence="14" key="1">
    <citation type="submission" date="2018-05" db="EMBL/GenBank/DDBJ databases">
        <authorList>
            <person name="Hao L."/>
        </authorList>
    </citation>
    <scope>NUCLEOTIDE SEQUENCE [LARGE SCALE GENOMIC DNA]</scope>
</reference>
<dbReference type="InterPro" id="IPR000515">
    <property type="entry name" value="MetI-like"/>
</dbReference>
<evidence type="ECO:0000256" key="10">
    <source>
        <dbReference type="ARBA" id="ARBA00024202"/>
    </source>
</evidence>
<evidence type="ECO:0000313" key="13">
    <source>
        <dbReference type="EMBL" id="SQD92407.1"/>
    </source>
</evidence>
<keyword evidence="8" id="KW-0921">Nickel transport</keyword>
<feature type="transmembrane region" description="Helical" evidence="11">
    <location>
        <begin position="199"/>
        <end position="217"/>
    </location>
</feature>
<evidence type="ECO:0000256" key="7">
    <source>
        <dbReference type="ARBA" id="ARBA00023065"/>
    </source>
</evidence>
<dbReference type="PANTHER" id="PTHR43163:SF6">
    <property type="entry name" value="DIPEPTIDE TRANSPORT SYSTEM PERMEASE PROTEIN DPPB-RELATED"/>
    <property type="match status" value="1"/>
</dbReference>
<keyword evidence="6 11" id="KW-1133">Transmembrane helix</keyword>
<evidence type="ECO:0000256" key="11">
    <source>
        <dbReference type="RuleBase" id="RU363032"/>
    </source>
</evidence>
<keyword evidence="7" id="KW-0406">Ion transport</keyword>
<dbReference type="Pfam" id="PF19300">
    <property type="entry name" value="BPD_transp_1_N"/>
    <property type="match status" value="1"/>
</dbReference>
<keyword evidence="14" id="KW-1185">Reference proteome</keyword>
<keyword evidence="3" id="KW-1003">Cell membrane</keyword>
<comment type="similarity">
    <text evidence="10">Belongs to the binding-protein-dependent transport system permease family. OppBC subfamily.</text>
</comment>
<protein>
    <submittedName>
        <fullName evidence="13">Dipeptide transporter permease component, membrane component of ABC superfamily</fullName>
    </submittedName>
</protein>
<evidence type="ECO:0000256" key="1">
    <source>
        <dbReference type="ARBA" id="ARBA00004651"/>
    </source>
</evidence>
<dbReference type="GO" id="GO:0015099">
    <property type="term" value="F:nickel cation transmembrane transporter activity"/>
    <property type="evidence" value="ECO:0007669"/>
    <property type="project" value="InterPro"/>
</dbReference>
<keyword evidence="2 11" id="KW-0813">Transport</keyword>
<dbReference type="PANTHER" id="PTHR43163">
    <property type="entry name" value="DIPEPTIDE TRANSPORT SYSTEM PERMEASE PROTEIN DPPB-RELATED"/>
    <property type="match status" value="1"/>
</dbReference>
<evidence type="ECO:0000313" key="14">
    <source>
        <dbReference type="Proteomes" id="UP000249818"/>
    </source>
</evidence>